<dbReference type="KEGG" id="dbk:DGMP_30280"/>
<dbReference type="InterPro" id="IPR052926">
    <property type="entry name" value="Metallo-beta-lactamase_dom"/>
</dbReference>
<dbReference type="GO" id="GO:0016740">
    <property type="term" value="F:transferase activity"/>
    <property type="evidence" value="ECO:0007669"/>
    <property type="project" value="TreeGrafter"/>
</dbReference>
<keyword evidence="2" id="KW-0378">Hydrolase</keyword>
<gene>
    <name evidence="2" type="ORF">DGMP_30280</name>
</gene>
<evidence type="ECO:0000313" key="2">
    <source>
        <dbReference type="EMBL" id="BCL62335.1"/>
    </source>
</evidence>
<dbReference type="Pfam" id="PF00753">
    <property type="entry name" value="Lactamase_B"/>
    <property type="match status" value="1"/>
</dbReference>
<reference evidence="2" key="1">
    <citation type="submission" date="2020-09" db="EMBL/GenBank/DDBJ databases">
        <title>Desulfogranum mesoprofundum gen. nov., sp. nov., a novel mesophilic, sulfate-reducing chemolithoautotroph isolated from a deep-sea hydrothermal vent chimney in the Suiyo Seamount.</title>
        <authorList>
            <person name="Hashimoto Y."/>
            <person name="Nakagawa S."/>
        </authorList>
    </citation>
    <scope>NUCLEOTIDE SEQUENCE</scope>
    <source>
        <strain evidence="2">KT2</strain>
    </source>
</reference>
<dbReference type="PANTHER" id="PTHR13754:SF13">
    <property type="entry name" value="METALLO-BETA-LACTAMASE SUPERFAMILY PROTEIN (AFU_ORTHOLOGUE AFUA_3G07630)"/>
    <property type="match status" value="1"/>
</dbReference>
<dbReference type="RefSeq" id="WP_228854702.1">
    <property type="nucleotide sequence ID" value="NZ_AP024086.1"/>
</dbReference>
<name>A0A8D5FK43_9BACT</name>
<accession>A0A8D5FK43</accession>
<organism evidence="2 3">
    <name type="scientific">Desulfomarina profundi</name>
    <dbReference type="NCBI Taxonomy" id="2772557"/>
    <lineage>
        <taxon>Bacteria</taxon>
        <taxon>Pseudomonadati</taxon>
        <taxon>Thermodesulfobacteriota</taxon>
        <taxon>Desulfobulbia</taxon>
        <taxon>Desulfobulbales</taxon>
        <taxon>Desulfobulbaceae</taxon>
        <taxon>Desulfomarina</taxon>
    </lineage>
</organism>
<dbReference type="GO" id="GO:0016787">
    <property type="term" value="F:hydrolase activity"/>
    <property type="evidence" value="ECO:0007669"/>
    <property type="project" value="UniProtKB-KW"/>
</dbReference>
<evidence type="ECO:0000259" key="1">
    <source>
        <dbReference type="SMART" id="SM00849"/>
    </source>
</evidence>
<evidence type="ECO:0000313" key="3">
    <source>
        <dbReference type="Proteomes" id="UP000826725"/>
    </source>
</evidence>
<protein>
    <submittedName>
        <fullName evidence="2">MBL fold hydrolase</fullName>
    </submittedName>
</protein>
<dbReference type="EMBL" id="AP024086">
    <property type="protein sequence ID" value="BCL62335.1"/>
    <property type="molecule type" value="Genomic_DNA"/>
</dbReference>
<keyword evidence="3" id="KW-1185">Reference proteome</keyword>
<dbReference type="AlphaFoldDB" id="A0A8D5FK43"/>
<proteinExistence type="predicted"/>
<feature type="domain" description="Metallo-beta-lactamase" evidence="1">
    <location>
        <begin position="23"/>
        <end position="219"/>
    </location>
</feature>
<dbReference type="SMART" id="SM00849">
    <property type="entry name" value="Lactamase_B"/>
    <property type="match status" value="1"/>
</dbReference>
<dbReference type="InterPro" id="IPR041712">
    <property type="entry name" value="DHPS-like_MBL-fold"/>
</dbReference>
<dbReference type="Proteomes" id="UP000826725">
    <property type="component" value="Chromosome"/>
</dbReference>
<dbReference type="PANTHER" id="PTHR13754">
    <property type="entry name" value="METALLO-BETA-LACTAMASE SUPERFAMILY PROTEIN"/>
    <property type="match status" value="1"/>
</dbReference>
<dbReference type="InterPro" id="IPR001279">
    <property type="entry name" value="Metallo-B-lactamas"/>
</dbReference>
<sequence length="276" mass="30784">MTVQITTLIENRAGEHHGLQHEHGLSFFIEKDGSSILFDTGQSEKFIKNAEQLKVDLCSLDHVVLSHGHYDHSGGFRSLVELTDSFTLTTGKGFFNEKYGCKDNSCEYLGNNFNEEFLKDKGITFRYVGQQCTEIVPGVYVITSFPRIHADESVNPRFKVRKEGALLPDYFDDEVLLAIDTDPGLIVLLGCSHPGMKNMLDCVVKQIGRPLYGVLGGTHLVEADEQSLKLSLDYLKNTELKVIGISHCSGENAIENLSSSEKRYFQNHTGSTLFVD</sequence>
<dbReference type="CDD" id="cd07713">
    <property type="entry name" value="DHPS-like_MBL-fold"/>
    <property type="match status" value="1"/>
</dbReference>